<comment type="caution">
    <text evidence="3">The sequence shown here is derived from an EMBL/GenBank/DDBJ whole genome shotgun (WGS) entry which is preliminary data.</text>
</comment>
<dbReference type="Proteomes" id="UP000886251">
    <property type="component" value="Unassembled WGS sequence"/>
</dbReference>
<gene>
    <name evidence="3" type="ORF">ENI96_06655</name>
</gene>
<dbReference type="AlphaFoldDB" id="A0A831RLI4"/>
<proteinExistence type="predicted"/>
<evidence type="ECO:0000313" key="3">
    <source>
        <dbReference type="EMBL" id="HEB96092.1"/>
    </source>
</evidence>
<dbReference type="Pfam" id="PF16998">
    <property type="entry name" value="17kDa_Anti_2"/>
    <property type="match status" value="1"/>
</dbReference>
<name>A0A831RLI4_9GAMM</name>
<dbReference type="EMBL" id="DRKP01000074">
    <property type="protein sequence ID" value="HEB96092.1"/>
    <property type="molecule type" value="Genomic_DNA"/>
</dbReference>
<dbReference type="InterPro" id="IPR032635">
    <property type="entry name" value="Anti_2"/>
</dbReference>
<evidence type="ECO:0000259" key="2">
    <source>
        <dbReference type="Pfam" id="PF16998"/>
    </source>
</evidence>
<organism evidence="3">
    <name type="scientific">Sedimenticola thiotaurini</name>
    <dbReference type="NCBI Taxonomy" id="1543721"/>
    <lineage>
        <taxon>Bacteria</taxon>
        <taxon>Pseudomonadati</taxon>
        <taxon>Pseudomonadota</taxon>
        <taxon>Gammaproteobacteria</taxon>
        <taxon>Chromatiales</taxon>
        <taxon>Sedimenticolaceae</taxon>
        <taxon>Sedimenticola</taxon>
    </lineage>
</organism>
<protein>
    <recommendedName>
        <fullName evidence="2">Surface antigen domain-containing protein</fullName>
    </recommendedName>
</protein>
<accession>A0A831RLI4</accession>
<evidence type="ECO:0000256" key="1">
    <source>
        <dbReference type="SAM" id="MobiDB-lite"/>
    </source>
</evidence>
<feature type="domain" description="Surface antigen" evidence="2">
    <location>
        <begin position="68"/>
        <end position="138"/>
    </location>
</feature>
<reference evidence="3" key="1">
    <citation type="journal article" date="2020" name="mSystems">
        <title>Genome- and Community-Level Interaction Insights into Carbon Utilization and Element Cycling Functions of Hydrothermarchaeota in Hydrothermal Sediment.</title>
        <authorList>
            <person name="Zhou Z."/>
            <person name="Liu Y."/>
            <person name="Xu W."/>
            <person name="Pan J."/>
            <person name="Luo Z.H."/>
            <person name="Li M."/>
        </authorList>
    </citation>
    <scope>NUCLEOTIDE SEQUENCE [LARGE SCALE GENOMIC DNA]</scope>
    <source>
        <strain evidence="3">HyVt-443</strain>
    </source>
</reference>
<feature type="region of interest" description="Disordered" evidence="1">
    <location>
        <begin position="75"/>
        <end position="99"/>
    </location>
</feature>
<sequence>MGGRRPPQSSYVRGNAMPSHTTLSTTALFSLVLLVLPLAQGANFRWLDSSPARHFSDRDWQLLGDSVDLALNTGRDGQRFEWSNPDTGSSGTLEPAPATRRYASSGCRRLKMENHAGNESSRSVHTFCRQEDGSWKIAR</sequence>